<feature type="compositionally biased region" description="Low complexity" evidence="1">
    <location>
        <begin position="41"/>
        <end position="51"/>
    </location>
</feature>
<proteinExistence type="predicted"/>
<sequence>MKAGLEGSRRGGGPESQCRGTDTRSSVIQHSGSRLKPPPNISTSTVISTTTRDSPKNSVDLDRIVINDRTKSKSNETKGSSSPSRVVLKRPSGSTSSETSSPTENKKQRVAIKWP</sequence>
<gene>
    <name evidence="2" type="ORF">RUM43_010315</name>
</gene>
<reference evidence="2 3" key="1">
    <citation type="submission" date="2023-10" db="EMBL/GenBank/DDBJ databases">
        <title>Genomes of two closely related lineages of the louse Polyplax serrata with different host specificities.</title>
        <authorList>
            <person name="Martinu J."/>
            <person name="Tarabai H."/>
            <person name="Stefka J."/>
            <person name="Hypsa V."/>
        </authorList>
    </citation>
    <scope>NUCLEOTIDE SEQUENCE [LARGE SCALE GENOMIC DNA]</scope>
    <source>
        <strain evidence="2">HR10_N</strain>
    </source>
</reference>
<dbReference type="AlphaFoldDB" id="A0AAN8P425"/>
<feature type="compositionally biased region" description="Low complexity" evidence="1">
    <location>
        <begin position="91"/>
        <end position="103"/>
    </location>
</feature>
<name>A0AAN8P425_POLSC</name>
<accession>A0AAN8P425</accession>
<evidence type="ECO:0000256" key="1">
    <source>
        <dbReference type="SAM" id="MobiDB-lite"/>
    </source>
</evidence>
<protein>
    <submittedName>
        <fullName evidence="2">Uncharacterized protein</fullName>
    </submittedName>
</protein>
<feature type="compositionally biased region" description="Basic and acidic residues" evidence="1">
    <location>
        <begin position="53"/>
        <end position="76"/>
    </location>
</feature>
<comment type="caution">
    <text evidence="2">The sequence shown here is derived from an EMBL/GenBank/DDBJ whole genome shotgun (WGS) entry which is preliminary data.</text>
</comment>
<organism evidence="2 3">
    <name type="scientific">Polyplax serrata</name>
    <name type="common">Common mouse louse</name>
    <dbReference type="NCBI Taxonomy" id="468196"/>
    <lineage>
        <taxon>Eukaryota</taxon>
        <taxon>Metazoa</taxon>
        <taxon>Ecdysozoa</taxon>
        <taxon>Arthropoda</taxon>
        <taxon>Hexapoda</taxon>
        <taxon>Insecta</taxon>
        <taxon>Pterygota</taxon>
        <taxon>Neoptera</taxon>
        <taxon>Paraneoptera</taxon>
        <taxon>Psocodea</taxon>
        <taxon>Troctomorpha</taxon>
        <taxon>Phthiraptera</taxon>
        <taxon>Anoplura</taxon>
        <taxon>Polyplacidae</taxon>
        <taxon>Polyplax</taxon>
    </lineage>
</organism>
<feature type="region of interest" description="Disordered" evidence="1">
    <location>
        <begin position="1"/>
        <end position="115"/>
    </location>
</feature>
<feature type="compositionally biased region" description="Polar residues" evidence="1">
    <location>
        <begin position="18"/>
        <end position="32"/>
    </location>
</feature>
<evidence type="ECO:0000313" key="3">
    <source>
        <dbReference type="Proteomes" id="UP001372834"/>
    </source>
</evidence>
<dbReference type="Proteomes" id="UP001372834">
    <property type="component" value="Unassembled WGS sequence"/>
</dbReference>
<dbReference type="EMBL" id="JAWJWE010000004">
    <property type="protein sequence ID" value="KAK6636653.1"/>
    <property type="molecule type" value="Genomic_DNA"/>
</dbReference>
<evidence type="ECO:0000313" key="2">
    <source>
        <dbReference type="EMBL" id="KAK6636653.1"/>
    </source>
</evidence>